<gene>
    <name evidence="1" type="ORF">PHPALM_141</name>
</gene>
<evidence type="ECO:0000313" key="2">
    <source>
        <dbReference type="Proteomes" id="UP000237271"/>
    </source>
</evidence>
<proteinExistence type="predicted"/>
<sequence length="427" mass="47417">MEETDEAVIPHTGVYPPLPPYLEQSLQLTHETTPRTAVFQGNDTRRQVEALDQHSAARADEQLGQVQCHQERLAEQKLECLQAQHTDKLRCWSNRKRFGTRWMRIGSIFKSSTVAESSSACGGNARTSTGTLTEAVQLHFQARCGNLEQGAAPPAEQRLLGSAVVTVAAGTNLPVLLFTGLRHLYQTLNQGNEAKFFVMSLRWKDATDTEWKNNLLSARVPENMAYKTLDREVKSLCMDVNWQDAESRLSRFMADFYEIEDRLNTEDIVQVEPKKVIRYLVETLHPPAFTAAVKALDHAVKHAIATGKKTTESLSAIPCTGIDVVETRITSDSAAEVAVVTGELLDALDKAGPELVRQILPKLSAVIGIGDKPVPVRNNWGSFIQQNVIYWVTQDCRQVGVGVLLLSRNIMDHLGYNSKKLLAETKS</sequence>
<comment type="caution">
    <text evidence="1">The sequence shown here is derived from an EMBL/GenBank/DDBJ whole genome shotgun (WGS) entry which is preliminary data.</text>
</comment>
<name>A0A2P4YVL4_9STRA</name>
<dbReference type="EMBL" id="NCKW01000011">
    <property type="protein sequence ID" value="POM81839.1"/>
    <property type="molecule type" value="Genomic_DNA"/>
</dbReference>
<dbReference type="Proteomes" id="UP000237271">
    <property type="component" value="Unassembled WGS sequence"/>
</dbReference>
<accession>A0A2P4YVL4</accession>
<organism evidence="1 2">
    <name type="scientific">Phytophthora palmivora</name>
    <dbReference type="NCBI Taxonomy" id="4796"/>
    <lineage>
        <taxon>Eukaryota</taxon>
        <taxon>Sar</taxon>
        <taxon>Stramenopiles</taxon>
        <taxon>Oomycota</taxon>
        <taxon>Peronosporomycetes</taxon>
        <taxon>Peronosporales</taxon>
        <taxon>Peronosporaceae</taxon>
        <taxon>Phytophthora</taxon>
    </lineage>
</organism>
<dbReference type="AlphaFoldDB" id="A0A2P4YVL4"/>
<evidence type="ECO:0000313" key="1">
    <source>
        <dbReference type="EMBL" id="POM81839.1"/>
    </source>
</evidence>
<reference evidence="1 2" key="1">
    <citation type="journal article" date="2017" name="Genome Biol. Evol.">
        <title>Phytophthora megakarya and P. palmivora, closely related causal agents of cacao black pod rot, underwent increases in genome sizes and gene numbers by different mechanisms.</title>
        <authorList>
            <person name="Ali S.S."/>
            <person name="Shao J."/>
            <person name="Lary D.J."/>
            <person name="Kronmiller B."/>
            <person name="Shen D."/>
            <person name="Strem M.D."/>
            <person name="Amoako-Attah I."/>
            <person name="Akrofi A.Y."/>
            <person name="Begoude B.A."/>
            <person name="Ten Hoopen G.M."/>
            <person name="Coulibaly K."/>
            <person name="Kebe B.I."/>
            <person name="Melnick R.L."/>
            <person name="Guiltinan M.J."/>
            <person name="Tyler B.M."/>
            <person name="Meinhardt L.W."/>
            <person name="Bailey B.A."/>
        </authorList>
    </citation>
    <scope>NUCLEOTIDE SEQUENCE [LARGE SCALE GENOMIC DNA]</scope>
    <source>
        <strain evidence="2">sbr112.9</strain>
    </source>
</reference>
<keyword evidence="2" id="KW-1185">Reference proteome</keyword>
<protein>
    <submittedName>
        <fullName evidence="1">Uncharacterized protein</fullName>
    </submittedName>
</protein>